<accession>A0A7W9FKV9</accession>
<keyword evidence="1" id="KW-0472">Membrane</keyword>
<reference evidence="2 3" key="1">
    <citation type="submission" date="2020-08" db="EMBL/GenBank/DDBJ databases">
        <title>Genomic Encyclopedia of Type Strains, Phase IV (KMG-IV): sequencing the most valuable type-strain genomes for metagenomic binning, comparative biology and taxonomic classification.</title>
        <authorList>
            <person name="Goeker M."/>
        </authorList>
    </citation>
    <scope>NUCLEOTIDE SEQUENCE [LARGE SCALE GENOMIC DNA]</scope>
    <source>
        <strain evidence="2 3">DSM 16268</strain>
    </source>
</reference>
<evidence type="ECO:0000313" key="3">
    <source>
        <dbReference type="Proteomes" id="UP000523821"/>
    </source>
</evidence>
<protein>
    <submittedName>
        <fullName evidence="2">Putative membrane protein</fullName>
    </submittedName>
</protein>
<dbReference type="Proteomes" id="UP000523821">
    <property type="component" value="Unassembled WGS sequence"/>
</dbReference>
<dbReference type="EMBL" id="JACHOO010000002">
    <property type="protein sequence ID" value="MBB5751693.1"/>
    <property type="molecule type" value="Genomic_DNA"/>
</dbReference>
<keyword evidence="3" id="KW-1185">Reference proteome</keyword>
<feature type="transmembrane region" description="Helical" evidence="1">
    <location>
        <begin position="58"/>
        <end position="83"/>
    </location>
</feature>
<evidence type="ECO:0000313" key="2">
    <source>
        <dbReference type="EMBL" id="MBB5751693.1"/>
    </source>
</evidence>
<name>A0A7W9FKV9_9HYPH</name>
<evidence type="ECO:0000256" key="1">
    <source>
        <dbReference type="SAM" id="Phobius"/>
    </source>
</evidence>
<gene>
    <name evidence="2" type="ORF">GGQ63_000745</name>
</gene>
<dbReference type="AlphaFoldDB" id="A0A7W9FKV9"/>
<keyword evidence="1" id="KW-0812">Transmembrane</keyword>
<dbReference type="RefSeq" id="WP_183852684.1">
    <property type="nucleotide sequence ID" value="NZ_JACHOO010000002.1"/>
</dbReference>
<feature type="transmembrane region" description="Helical" evidence="1">
    <location>
        <begin position="133"/>
        <end position="154"/>
    </location>
</feature>
<keyword evidence="1" id="KW-1133">Transmembrane helix</keyword>
<sequence>MTARVWAALEAVRERIWFTAAIYAVIGIAVALVARFAAPYLPQGAAIELGSGAVDSVLTILASSMLTVTTFSLGTVISAFFGAASNVTPRATGLLAADGTSQRVLSTFLGAFIFSLVGIIGLQSGLYDERSRFVLFVATVALVVLIVIAMLRWIGHLNRFGLRDDTHGRIEAAAAQALAERIEAPFLGGRPADGPPPAGARPVLAEAVGYVRRVDIAGLDALAARAGAAVQLAASPGGFVHLRAPLAFVWQAGEPEEEKLAPAAFDARLRECFIVEPTRAFAHDPRFGLVVMSETMEKALSPAINDTGTVVDMLGRAVRVLSRLAERGRAEIEHPRVAVPPLSTADLIDDVFGGVARTGAAGFAVHVRLQKALAALAGLEGAGFGPPARAVSAAALAAATPHLAPADRAAVAALAERVAATG</sequence>
<organism evidence="2 3">
    <name type="scientific">Prosthecomicrobium pneumaticum</name>
    <dbReference type="NCBI Taxonomy" id="81895"/>
    <lineage>
        <taxon>Bacteria</taxon>
        <taxon>Pseudomonadati</taxon>
        <taxon>Pseudomonadota</taxon>
        <taxon>Alphaproteobacteria</taxon>
        <taxon>Hyphomicrobiales</taxon>
        <taxon>Kaistiaceae</taxon>
        <taxon>Prosthecomicrobium</taxon>
    </lineage>
</organism>
<dbReference type="Pfam" id="PF10011">
    <property type="entry name" value="DUF2254"/>
    <property type="match status" value="1"/>
</dbReference>
<comment type="caution">
    <text evidence="2">The sequence shown here is derived from an EMBL/GenBank/DDBJ whole genome shotgun (WGS) entry which is preliminary data.</text>
</comment>
<dbReference type="InterPro" id="IPR018723">
    <property type="entry name" value="DUF2254_membrane"/>
</dbReference>
<proteinExistence type="predicted"/>
<feature type="transmembrane region" description="Helical" evidence="1">
    <location>
        <begin position="104"/>
        <end position="127"/>
    </location>
</feature>
<feature type="transmembrane region" description="Helical" evidence="1">
    <location>
        <begin position="16"/>
        <end position="38"/>
    </location>
</feature>